<protein>
    <submittedName>
        <fullName evidence="2">Uncharacterized protein</fullName>
    </submittedName>
</protein>
<dbReference type="AlphaFoldDB" id="A0A9Q3E9Q0"/>
<dbReference type="EMBL" id="AVOT02026639">
    <property type="protein sequence ID" value="MBW0518446.1"/>
    <property type="molecule type" value="Genomic_DNA"/>
</dbReference>
<comment type="caution">
    <text evidence="2">The sequence shown here is derived from an EMBL/GenBank/DDBJ whole genome shotgun (WGS) entry which is preliminary data.</text>
</comment>
<gene>
    <name evidence="2" type="ORF">O181_058161</name>
</gene>
<dbReference type="Proteomes" id="UP000765509">
    <property type="component" value="Unassembled WGS sequence"/>
</dbReference>
<feature type="compositionally biased region" description="Basic and acidic residues" evidence="1">
    <location>
        <begin position="25"/>
        <end position="36"/>
    </location>
</feature>
<proteinExistence type="predicted"/>
<keyword evidence="3" id="KW-1185">Reference proteome</keyword>
<sequence length="189" mass="22733">MAIEDPEKWLSLEIRGINEADEGESPQKKFKMDLKPTEANSSGIEDDYFDFFQAEMGYISDIQNNLMNKDPKYDTIQSLTKRKVEKLEYKHSRIPEDHMDQAEDRDMKRRIKQRMETVLEEGKLIESEDDLILYQQKNEDWKDKFKQRRRFEDLEERELSENTQRLAGLTILEPNPQNEMRNEFQDVYE</sequence>
<name>A0A9Q3E9Q0_9BASI</name>
<evidence type="ECO:0000313" key="3">
    <source>
        <dbReference type="Proteomes" id="UP000765509"/>
    </source>
</evidence>
<evidence type="ECO:0000256" key="1">
    <source>
        <dbReference type="SAM" id="MobiDB-lite"/>
    </source>
</evidence>
<reference evidence="2" key="1">
    <citation type="submission" date="2021-03" db="EMBL/GenBank/DDBJ databases">
        <title>Draft genome sequence of rust myrtle Austropuccinia psidii MF-1, a brazilian biotype.</title>
        <authorList>
            <person name="Quecine M.C."/>
            <person name="Pachon D.M.R."/>
            <person name="Bonatelli M.L."/>
            <person name="Correr F.H."/>
            <person name="Franceschini L.M."/>
            <person name="Leite T.F."/>
            <person name="Margarido G.R.A."/>
            <person name="Almeida C.A."/>
            <person name="Ferrarezi J.A."/>
            <person name="Labate C.A."/>
        </authorList>
    </citation>
    <scope>NUCLEOTIDE SEQUENCE</scope>
    <source>
        <strain evidence="2">MF-1</strain>
    </source>
</reference>
<accession>A0A9Q3E9Q0</accession>
<organism evidence="2 3">
    <name type="scientific">Austropuccinia psidii MF-1</name>
    <dbReference type="NCBI Taxonomy" id="1389203"/>
    <lineage>
        <taxon>Eukaryota</taxon>
        <taxon>Fungi</taxon>
        <taxon>Dikarya</taxon>
        <taxon>Basidiomycota</taxon>
        <taxon>Pucciniomycotina</taxon>
        <taxon>Pucciniomycetes</taxon>
        <taxon>Pucciniales</taxon>
        <taxon>Sphaerophragmiaceae</taxon>
        <taxon>Austropuccinia</taxon>
    </lineage>
</organism>
<evidence type="ECO:0000313" key="2">
    <source>
        <dbReference type="EMBL" id="MBW0518446.1"/>
    </source>
</evidence>
<feature type="region of interest" description="Disordered" evidence="1">
    <location>
        <begin position="17"/>
        <end position="40"/>
    </location>
</feature>